<reference evidence="3" key="1">
    <citation type="submission" date="2023-06" db="EMBL/GenBank/DDBJ databases">
        <title>Genomic of Parafulvivirga corallium.</title>
        <authorList>
            <person name="Wang G."/>
        </authorList>
    </citation>
    <scope>NUCLEOTIDE SEQUENCE</scope>
    <source>
        <strain evidence="3">BMA10</strain>
    </source>
</reference>
<evidence type="ECO:0000313" key="4">
    <source>
        <dbReference type="Proteomes" id="UP001172082"/>
    </source>
</evidence>
<dbReference type="Proteomes" id="UP001172082">
    <property type="component" value="Unassembled WGS sequence"/>
</dbReference>
<protein>
    <submittedName>
        <fullName evidence="3">Class I SAM-dependent methyltransferase</fullName>
        <ecNumber evidence="3">2.1.1.-</ecNumber>
    </submittedName>
</protein>
<dbReference type="EMBL" id="JAUJEA010000012">
    <property type="protein sequence ID" value="MDN5204712.1"/>
    <property type="molecule type" value="Genomic_DNA"/>
</dbReference>
<comment type="caution">
    <text evidence="3">The sequence shown here is derived from an EMBL/GenBank/DDBJ whole genome shotgun (WGS) entry which is preliminary data.</text>
</comment>
<evidence type="ECO:0000256" key="1">
    <source>
        <dbReference type="ARBA" id="ARBA00022679"/>
    </source>
</evidence>
<feature type="domain" description="Methyltransferase" evidence="2">
    <location>
        <begin position="72"/>
        <end position="159"/>
    </location>
</feature>
<accession>A0ABT8KVA4</accession>
<dbReference type="GO" id="GO:0008168">
    <property type="term" value="F:methyltransferase activity"/>
    <property type="evidence" value="ECO:0007669"/>
    <property type="project" value="UniProtKB-KW"/>
</dbReference>
<name>A0ABT8KVA4_9BACT</name>
<dbReference type="CDD" id="cd02440">
    <property type="entry name" value="AdoMet_MTases"/>
    <property type="match status" value="1"/>
</dbReference>
<dbReference type="InterPro" id="IPR029063">
    <property type="entry name" value="SAM-dependent_MTases_sf"/>
</dbReference>
<dbReference type="GO" id="GO:0032259">
    <property type="term" value="P:methylation"/>
    <property type="evidence" value="ECO:0007669"/>
    <property type="project" value="UniProtKB-KW"/>
</dbReference>
<dbReference type="PANTHER" id="PTHR43861:SF3">
    <property type="entry name" value="PUTATIVE (AFU_ORTHOLOGUE AFUA_2G14390)-RELATED"/>
    <property type="match status" value="1"/>
</dbReference>
<dbReference type="EC" id="2.1.1.-" evidence="3"/>
<evidence type="ECO:0000259" key="2">
    <source>
        <dbReference type="Pfam" id="PF13649"/>
    </source>
</evidence>
<dbReference type="Pfam" id="PF13649">
    <property type="entry name" value="Methyltransf_25"/>
    <property type="match status" value="1"/>
</dbReference>
<sequence length="303" mass="35041">MFKKKKKNRTIDSKEVGLEAGLMIFKFFLKTEYLHYGYFTDGLEADVSNLKKAQENYAEMLFGNIPEGTKTILDVGCGSGKTAQELISRGYKVDCVSPSQILTNYAKTLVGEDVSFYQCKFENMEQQQKYDLVLFSESFQYIPMDQSIPKALKLLNKNGHIMICDFFKNDPEGKSLLGGGHQYEEWLQYKDAYSVKTLIERDITRETAPTIDIVNQLSMEVIKPIWTSVWALAEDRFPGIIKLVKRKYSKKINKMENKHFTGQRTAENFLNYKKYMFYLFQTENQMINEKAGEPEKLALEVAE</sequence>
<dbReference type="Gene3D" id="3.40.50.150">
    <property type="entry name" value="Vaccinia Virus protein VP39"/>
    <property type="match status" value="1"/>
</dbReference>
<keyword evidence="1 3" id="KW-0808">Transferase</keyword>
<gene>
    <name evidence="3" type="ORF">QQ008_25195</name>
</gene>
<dbReference type="SUPFAM" id="SSF53335">
    <property type="entry name" value="S-adenosyl-L-methionine-dependent methyltransferases"/>
    <property type="match status" value="1"/>
</dbReference>
<organism evidence="3 4">
    <name type="scientific">Splendidivirga corallicola</name>
    <dbReference type="NCBI Taxonomy" id="3051826"/>
    <lineage>
        <taxon>Bacteria</taxon>
        <taxon>Pseudomonadati</taxon>
        <taxon>Bacteroidota</taxon>
        <taxon>Cytophagia</taxon>
        <taxon>Cytophagales</taxon>
        <taxon>Splendidivirgaceae</taxon>
        <taxon>Splendidivirga</taxon>
    </lineage>
</organism>
<dbReference type="PANTHER" id="PTHR43861">
    <property type="entry name" value="TRANS-ACONITATE 2-METHYLTRANSFERASE-RELATED"/>
    <property type="match status" value="1"/>
</dbReference>
<evidence type="ECO:0000313" key="3">
    <source>
        <dbReference type="EMBL" id="MDN5204712.1"/>
    </source>
</evidence>
<proteinExistence type="predicted"/>
<dbReference type="InterPro" id="IPR041698">
    <property type="entry name" value="Methyltransf_25"/>
</dbReference>
<keyword evidence="3" id="KW-0489">Methyltransferase</keyword>
<keyword evidence="4" id="KW-1185">Reference proteome</keyword>
<dbReference type="RefSeq" id="WP_346754735.1">
    <property type="nucleotide sequence ID" value="NZ_JAUJEA010000012.1"/>
</dbReference>